<dbReference type="SUPFAM" id="SSF54373">
    <property type="entry name" value="FAD-linked reductases, C-terminal domain"/>
    <property type="match status" value="1"/>
</dbReference>
<evidence type="ECO:0000259" key="5">
    <source>
        <dbReference type="Pfam" id="PF01266"/>
    </source>
</evidence>
<keyword evidence="3" id="KW-0274">FAD</keyword>
<dbReference type="EMBL" id="UINC01005165">
    <property type="protein sequence ID" value="SVA19522.1"/>
    <property type="molecule type" value="Genomic_DNA"/>
</dbReference>
<dbReference type="InterPro" id="IPR036188">
    <property type="entry name" value="FAD/NAD-bd_sf"/>
</dbReference>
<reference evidence="6" key="1">
    <citation type="submission" date="2018-05" db="EMBL/GenBank/DDBJ databases">
        <authorList>
            <person name="Lanie J.A."/>
            <person name="Ng W.-L."/>
            <person name="Kazmierczak K.M."/>
            <person name="Andrzejewski T.M."/>
            <person name="Davidsen T.M."/>
            <person name="Wayne K.J."/>
            <person name="Tettelin H."/>
            <person name="Glass J.I."/>
            <person name="Rusch D."/>
            <person name="Podicherti R."/>
            <person name="Tsui H.-C.T."/>
            <person name="Winkler M.E."/>
        </authorList>
    </citation>
    <scope>NUCLEOTIDE SEQUENCE</scope>
</reference>
<protein>
    <recommendedName>
        <fullName evidence="5">FAD dependent oxidoreductase domain-containing protein</fullName>
    </recommendedName>
</protein>
<dbReference type="GO" id="GO:0008115">
    <property type="term" value="F:sarcosine oxidase activity"/>
    <property type="evidence" value="ECO:0007669"/>
    <property type="project" value="TreeGrafter"/>
</dbReference>
<evidence type="ECO:0000256" key="3">
    <source>
        <dbReference type="ARBA" id="ARBA00022827"/>
    </source>
</evidence>
<dbReference type="PANTHER" id="PTHR10961:SF7">
    <property type="entry name" value="FAD DEPENDENT OXIDOREDUCTASE DOMAIN-CONTAINING PROTEIN"/>
    <property type="match status" value="1"/>
</dbReference>
<feature type="domain" description="FAD dependent oxidoreductase" evidence="5">
    <location>
        <begin position="6"/>
        <end position="357"/>
    </location>
</feature>
<name>A0A381TU03_9ZZZZ</name>
<dbReference type="PANTHER" id="PTHR10961">
    <property type="entry name" value="PEROXISOMAL SARCOSINE OXIDASE"/>
    <property type="match status" value="1"/>
</dbReference>
<organism evidence="6">
    <name type="scientific">marine metagenome</name>
    <dbReference type="NCBI Taxonomy" id="408172"/>
    <lineage>
        <taxon>unclassified sequences</taxon>
        <taxon>metagenomes</taxon>
        <taxon>ecological metagenomes</taxon>
    </lineage>
</organism>
<keyword evidence="4" id="KW-0560">Oxidoreductase</keyword>
<dbReference type="Gene3D" id="3.50.50.60">
    <property type="entry name" value="FAD/NAD(P)-binding domain"/>
    <property type="match status" value="1"/>
</dbReference>
<evidence type="ECO:0000256" key="1">
    <source>
        <dbReference type="ARBA" id="ARBA00001974"/>
    </source>
</evidence>
<dbReference type="SUPFAM" id="SSF51905">
    <property type="entry name" value="FAD/NAD(P)-binding domain"/>
    <property type="match status" value="1"/>
</dbReference>
<dbReference type="Pfam" id="PF01266">
    <property type="entry name" value="DAO"/>
    <property type="match status" value="1"/>
</dbReference>
<keyword evidence="2" id="KW-0285">Flavoprotein</keyword>
<evidence type="ECO:0000313" key="6">
    <source>
        <dbReference type="EMBL" id="SVA19522.1"/>
    </source>
</evidence>
<dbReference type="InterPro" id="IPR006076">
    <property type="entry name" value="FAD-dep_OxRdtase"/>
</dbReference>
<dbReference type="Gene3D" id="3.30.9.10">
    <property type="entry name" value="D-Amino Acid Oxidase, subunit A, domain 2"/>
    <property type="match status" value="1"/>
</dbReference>
<gene>
    <name evidence="6" type="ORF">METZ01_LOCUS72376</name>
</gene>
<evidence type="ECO:0000256" key="2">
    <source>
        <dbReference type="ARBA" id="ARBA00022630"/>
    </source>
</evidence>
<comment type="cofactor">
    <cofactor evidence="1">
        <name>FAD</name>
        <dbReference type="ChEBI" id="CHEBI:57692"/>
    </cofactor>
</comment>
<dbReference type="InterPro" id="IPR045170">
    <property type="entry name" value="MTOX"/>
</dbReference>
<proteinExistence type="predicted"/>
<evidence type="ECO:0000256" key="4">
    <source>
        <dbReference type="ARBA" id="ARBA00023002"/>
    </source>
</evidence>
<dbReference type="NCBIfam" id="NF008425">
    <property type="entry name" value="PRK11259.1"/>
    <property type="match status" value="1"/>
</dbReference>
<dbReference type="AlphaFoldDB" id="A0A381TU03"/>
<accession>A0A381TU03</accession>
<dbReference type="GO" id="GO:0050660">
    <property type="term" value="F:flavin adenine dinucleotide binding"/>
    <property type="evidence" value="ECO:0007669"/>
    <property type="project" value="InterPro"/>
</dbReference>
<sequence>MAQEFDCIVIGVGGMGSSTLYNMAKRGRRVLGLEQFDIPHAEGSSHGVNRIIRLAYYEHPSYVPLLRRAYELWAEIESIADEQLIYKTGSIDTAPAGHEVFEGSLESCLLHDIPHRVLNHTQINEQFPGYQLPPGHMGLLQGDGGFVLSERSIVAYANAAMSAGAEIHAREVVSAWEPDRGGVRVFTDSGEYTAQRLIITAGAWASGMIPILDGLAVPERQVLAWLQPIDGSLYTPDVFPVFNAYFDEGRYYGFPVFGIPGFKVGRYHHLEEIIDPDSTIKTVTAEDEAVLRSAVERYFPLANGTTMTLKTCMFTNTPDEHFIVDLLPGNTQVIVAAGFSGHGFKFASVIGEILSDLAINGETEHNIDLLKIDRF</sequence>